<reference evidence="2" key="1">
    <citation type="submission" date="2020-09" db="EMBL/GenBank/DDBJ databases">
        <title>Hoyosella lacisalsi sp. nov., a halotolerant actinobacterium isolated from soil of Lake Gudzhirganskoe.</title>
        <authorList>
            <person name="Yang Q."/>
            <person name="Guo P.Y."/>
            <person name="Liu S.W."/>
            <person name="Li F.N."/>
            <person name="Sun C.H."/>
        </authorList>
    </citation>
    <scope>NUCLEOTIDE SEQUENCE</scope>
    <source>
        <strain evidence="2">G463</strain>
    </source>
</reference>
<sequence>MPERPASHSPGVHPPKFETFDLAAGTNTDPKGFVRAVDTYVAEPWGLYMGRPADHRQFHYMESWLLPSMRIRVTIFHFNPGHERDQDYYIDIGEFAAGEQAWTSVDHYLDIIVREGRDAYLEDVDELLIAHKEGLVAAEEASTAVLTATTVMSGIAGHGHCLMKWLAAEGMPLRWRSPAS</sequence>
<dbReference type="SUPFAM" id="SSF159234">
    <property type="entry name" value="FomD-like"/>
    <property type="match status" value="1"/>
</dbReference>
<dbReference type="EMBL" id="JACYWE010000003">
    <property type="protein sequence ID" value="MBD8506345.1"/>
    <property type="molecule type" value="Genomic_DNA"/>
</dbReference>
<dbReference type="AlphaFoldDB" id="A0A927PKS3"/>
<name>A0A927PKS3_9ACTN</name>
<dbReference type="InterPro" id="IPR035930">
    <property type="entry name" value="FomD-like_sf"/>
</dbReference>
<comment type="caution">
    <text evidence="2">The sequence shown here is derived from an EMBL/GenBank/DDBJ whole genome shotgun (WGS) entry which is preliminary data.</text>
</comment>
<accession>A0A927PKS3</accession>
<evidence type="ECO:0000313" key="2">
    <source>
        <dbReference type="EMBL" id="MBD8506345.1"/>
    </source>
</evidence>
<dbReference type="Proteomes" id="UP000642993">
    <property type="component" value="Unassembled WGS sequence"/>
</dbReference>
<dbReference type="Gene3D" id="2.40.380.10">
    <property type="entry name" value="FomD-like"/>
    <property type="match status" value="1"/>
</dbReference>
<organism evidence="2 3">
    <name type="scientific">Lolliginicoccus lacisalsi</name>
    <dbReference type="NCBI Taxonomy" id="2742202"/>
    <lineage>
        <taxon>Bacteria</taxon>
        <taxon>Bacillati</taxon>
        <taxon>Actinomycetota</taxon>
        <taxon>Actinomycetes</taxon>
        <taxon>Mycobacteriales</taxon>
        <taxon>Hoyosellaceae</taxon>
        <taxon>Lolliginicoccus</taxon>
    </lineage>
</organism>
<evidence type="ECO:0000259" key="1">
    <source>
        <dbReference type="Pfam" id="PF04167"/>
    </source>
</evidence>
<feature type="domain" description="DUF402" evidence="1">
    <location>
        <begin position="34"/>
        <end position="160"/>
    </location>
</feature>
<evidence type="ECO:0000313" key="3">
    <source>
        <dbReference type="Proteomes" id="UP000642993"/>
    </source>
</evidence>
<dbReference type="PIRSF" id="PIRSF012622">
    <property type="entry name" value="UCP012622"/>
    <property type="match status" value="1"/>
</dbReference>
<gene>
    <name evidence="2" type="ORF">HT102_07610</name>
</gene>
<dbReference type="InterPro" id="IPR014465">
    <property type="entry name" value="UCP012622"/>
</dbReference>
<dbReference type="Pfam" id="PF04167">
    <property type="entry name" value="DUF402"/>
    <property type="match status" value="1"/>
</dbReference>
<protein>
    <submittedName>
        <fullName evidence="2">DUF402 domain-containing protein</fullName>
    </submittedName>
</protein>
<dbReference type="RefSeq" id="WP_192038782.1">
    <property type="nucleotide sequence ID" value="NZ_JACYWE010000003.1"/>
</dbReference>
<dbReference type="InterPro" id="IPR007295">
    <property type="entry name" value="DUF402"/>
</dbReference>
<keyword evidence="3" id="KW-1185">Reference proteome</keyword>
<proteinExistence type="predicted"/>